<proteinExistence type="predicted"/>
<evidence type="ECO:0000313" key="1">
    <source>
        <dbReference type="EMBL" id="CAD7194693.1"/>
    </source>
</evidence>
<reference evidence="1" key="1">
    <citation type="submission" date="2020-11" db="EMBL/GenBank/DDBJ databases">
        <authorList>
            <person name="Tran Van P."/>
        </authorList>
    </citation>
    <scope>NUCLEOTIDE SEQUENCE</scope>
</reference>
<dbReference type="AlphaFoldDB" id="A0A7R8VC40"/>
<evidence type="ECO:0008006" key="2">
    <source>
        <dbReference type="Google" id="ProtNLM"/>
    </source>
</evidence>
<name>A0A7R8VC40_TIMDO</name>
<dbReference type="EMBL" id="OA564547">
    <property type="protein sequence ID" value="CAD7194693.1"/>
    <property type="molecule type" value="Genomic_DNA"/>
</dbReference>
<dbReference type="GO" id="GO:0031461">
    <property type="term" value="C:cullin-RING ubiquitin ligase complex"/>
    <property type="evidence" value="ECO:0007669"/>
    <property type="project" value="TreeGrafter"/>
</dbReference>
<protein>
    <recommendedName>
        <fullName evidence="2">DET1</fullName>
    </recommendedName>
</protein>
<sequence length="232" mass="26874">MFYKYFDQFKALRMWKMQLLDESHLLIKYASEDVVTLKASEPNSLPAFFVMYNIFTTEVLEVYENSSENLLELFENFCDLFRNAKLHSESQFTCSPSNNIYARLIQQRFKQTIVSARFGGPTEATKRLLAQLPISAQSYSSSPYLDLSLFSYDDKWVSVMERPKACGEHPIRFYSRDSGLLKFRIYAGVLGKSPPPSARRLVAFTFHPTDPFAISVQRTNAEYVVNFHIRHV</sequence>
<dbReference type="PANTHER" id="PTHR13374:SF3">
    <property type="entry name" value="DET1 HOMOLOG"/>
    <property type="match status" value="1"/>
</dbReference>
<dbReference type="GO" id="GO:0005634">
    <property type="term" value="C:nucleus"/>
    <property type="evidence" value="ECO:0007669"/>
    <property type="project" value="TreeGrafter"/>
</dbReference>
<dbReference type="GO" id="GO:0032436">
    <property type="term" value="P:positive regulation of proteasomal ubiquitin-dependent protein catabolic process"/>
    <property type="evidence" value="ECO:0007669"/>
    <property type="project" value="TreeGrafter"/>
</dbReference>
<gene>
    <name evidence="1" type="ORF">TDIB3V08_LOCUS1109</name>
</gene>
<dbReference type="InterPro" id="IPR019138">
    <property type="entry name" value="De-etiolated_protein_1_Det1"/>
</dbReference>
<dbReference type="GO" id="GO:1990756">
    <property type="term" value="F:ubiquitin-like ligase-substrate adaptor activity"/>
    <property type="evidence" value="ECO:0007669"/>
    <property type="project" value="TreeGrafter"/>
</dbReference>
<organism evidence="1">
    <name type="scientific">Timema douglasi</name>
    <name type="common">Walking stick</name>
    <dbReference type="NCBI Taxonomy" id="61478"/>
    <lineage>
        <taxon>Eukaryota</taxon>
        <taxon>Metazoa</taxon>
        <taxon>Ecdysozoa</taxon>
        <taxon>Arthropoda</taxon>
        <taxon>Hexapoda</taxon>
        <taxon>Insecta</taxon>
        <taxon>Pterygota</taxon>
        <taxon>Neoptera</taxon>
        <taxon>Polyneoptera</taxon>
        <taxon>Phasmatodea</taxon>
        <taxon>Timematodea</taxon>
        <taxon>Timematoidea</taxon>
        <taxon>Timematidae</taxon>
        <taxon>Timema</taxon>
    </lineage>
</organism>
<dbReference type="Pfam" id="PF09737">
    <property type="entry name" value="Det1"/>
    <property type="match status" value="1"/>
</dbReference>
<accession>A0A7R8VC40</accession>
<dbReference type="GO" id="GO:0016567">
    <property type="term" value="P:protein ubiquitination"/>
    <property type="evidence" value="ECO:0007669"/>
    <property type="project" value="TreeGrafter"/>
</dbReference>
<dbReference type="GO" id="GO:0031625">
    <property type="term" value="F:ubiquitin protein ligase binding"/>
    <property type="evidence" value="ECO:0007669"/>
    <property type="project" value="TreeGrafter"/>
</dbReference>
<dbReference type="PANTHER" id="PTHR13374">
    <property type="entry name" value="DET1 HOMOLOG DE-ETIOLATED-1 HOMOLOG"/>
    <property type="match status" value="1"/>
</dbReference>